<evidence type="ECO:0000313" key="3">
    <source>
        <dbReference type="Proteomes" id="UP000826661"/>
    </source>
</evidence>
<gene>
    <name evidence="2" type="ORF">H0G86_011459</name>
</gene>
<reference evidence="2 3" key="1">
    <citation type="journal article" date="2021" name="BMC Genomics">
        <title>Telomere-to-telomere genome assembly of asparaginase-producing Trichoderma simmonsii.</title>
        <authorList>
            <person name="Chung D."/>
            <person name="Kwon Y.M."/>
            <person name="Yang Y."/>
        </authorList>
    </citation>
    <scope>NUCLEOTIDE SEQUENCE [LARGE SCALE GENOMIC DNA]</scope>
    <source>
        <strain evidence="2 3">GH-Sj1</strain>
    </source>
</reference>
<accession>A0A8G0LLM0</accession>
<feature type="compositionally biased region" description="Acidic residues" evidence="1">
    <location>
        <begin position="36"/>
        <end position="51"/>
    </location>
</feature>
<protein>
    <submittedName>
        <fullName evidence="2">Uncharacterized protein</fullName>
    </submittedName>
</protein>
<evidence type="ECO:0000313" key="2">
    <source>
        <dbReference type="EMBL" id="QYT04557.1"/>
    </source>
</evidence>
<feature type="non-terminal residue" evidence="2">
    <location>
        <position position="1"/>
    </location>
</feature>
<dbReference type="Proteomes" id="UP000826661">
    <property type="component" value="Chromosome VI"/>
</dbReference>
<organism evidence="2 3">
    <name type="scientific">Trichoderma simmonsii</name>
    <dbReference type="NCBI Taxonomy" id="1491479"/>
    <lineage>
        <taxon>Eukaryota</taxon>
        <taxon>Fungi</taxon>
        <taxon>Dikarya</taxon>
        <taxon>Ascomycota</taxon>
        <taxon>Pezizomycotina</taxon>
        <taxon>Sordariomycetes</taxon>
        <taxon>Hypocreomycetidae</taxon>
        <taxon>Hypocreales</taxon>
        <taxon>Hypocreaceae</taxon>
        <taxon>Trichoderma</taxon>
    </lineage>
</organism>
<feature type="region of interest" description="Disordered" evidence="1">
    <location>
        <begin position="21"/>
        <end position="51"/>
    </location>
</feature>
<evidence type="ECO:0000256" key="1">
    <source>
        <dbReference type="SAM" id="MobiDB-lite"/>
    </source>
</evidence>
<name>A0A8G0LLM0_9HYPO</name>
<keyword evidence="3" id="KW-1185">Reference proteome</keyword>
<sequence>TLRGTYYICQSCTREFQRMGPIFDTTYNPDGKNAEDSDTSDEFSDTSSDDE</sequence>
<proteinExistence type="predicted"/>
<dbReference type="AlphaFoldDB" id="A0A8G0LLM0"/>
<dbReference type="EMBL" id="CP075869">
    <property type="protein sequence ID" value="QYT04557.1"/>
    <property type="molecule type" value="Genomic_DNA"/>
</dbReference>